<organism evidence="2 3">
    <name type="scientific">Pseudomonas neustonica</name>
    <dbReference type="NCBI Taxonomy" id="2487346"/>
    <lineage>
        <taxon>Bacteria</taxon>
        <taxon>Pseudomonadati</taxon>
        <taxon>Pseudomonadota</taxon>
        <taxon>Gammaproteobacteria</taxon>
        <taxon>Pseudomonadales</taxon>
        <taxon>Pseudomonadaceae</taxon>
        <taxon>Pseudomonas</taxon>
    </lineage>
</organism>
<dbReference type="EMBL" id="RKKU01000001">
    <property type="protein sequence ID" value="ROZ88453.1"/>
    <property type="molecule type" value="Genomic_DNA"/>
</dbReference>
<evidence type="ECO:0000256" key="1">
    <source>
        <dbReference type="SAM" id="MobiDB-lite"/>
    </source>
</evidence>
<dbReference type="InterPro" id="IPR009731">
    <property type="entry name" value="P-like"/>
</dbReference>
<dbReference type="RefSeq" id="WP_123887891.1">
    <property type="nucleotide sequence ID" value="NZ_RKKU01000001.1"/>
</dbReference>
<evidence type="ECO:0000313" key="2">
    <source>
        <dbReference type="EMBL" id="ROZ88453.1"/>
    </source>
</evidence>
<accession>A0ABX9XQX7</accession>
<reference evidence="2 3" key="1">
    <citation type="submission" date="2018-11" db="EMBL/GenBank/DDBJ databases">
        <authorList>
            <person name="Jang G.I."/>
            <person name="Hwang C.Y."/>
        </authorList>
    </citation>
    <scope>NUCLEOTIDE SEQUENCE [LARGE SCALE GENOMIC DNA]</scope>
    <source>
        <strain evidence="2 3">SSM26</strain>
    </source>
</reference>
<keyword evidence="3" id="KW-1185">Reference proteome</keyword>
<comment type="caution">
    <text evidence="2">The sequence shown here is derived from an EMBL/GenBank/DDBJ whole genome shotgun (WGS) entry which is preliminary data.</text>
</comment>
<gene>
    <name evidence="2" type="ORF">EF096_01820</name>
</gene>
<name>A0ABX9XQX7_9PSED</name>
<evidence type="ECO:0000313" key="3">
    <source>
        <dbReference type="Proteomes" id="UP000275199"/>
    </source>
</evidence>
<dbReference type="Proteomes" id="UP000275199">
    <property type="component" value="Unassembled WGS sequence"/>
</dbReference>
<sequence>MKTIDDLTKGITENGVLPTLPENRKPARELTADDAKILNRLFSDLMIICPAHHRDWPDKATLDAAKQEWTKALVEAGVVHKEQIDRGKRVCRARTGKAAAFLPSLGEFVGWCQFEPEELGLPPLEQAYREALRNSHPASIGNEKWTHKAVFHATLACGRHSLLTLPGQTSRLKFEKAYQQVQKQLMSGAVLSEPPPPDQKALPKLGDRAKARSALDAMRATLQGRC</sequence>
<feature type="region of interest" description="Disordered" evidence="1">
    <location>
        <begin position="187"/>
        <end position="208"/>
    </location>
</feature>
<proteinExistence type="predicted"/>
<protein>
    <submittedName>
        <fullName evidence="2">Replication protein P</fullName>
    </submittedName>
</protein>
<dbReference type="Pfam" id="PF06992">
    <property type="entry name" value="Phage_lambda_P"/>
    <property type="match status" value="1"/>
</dbReference>